<dbReference type="AlphaFoldDB" id="A0A7M6W5X6"/>
<sequence>MEGHSNCGLKRILSKLESSINAGDYYEAHQMYRTLYFRYLGQKKYHELIQMLYNGSLLLLQCEQYTSGADLGILLIDVFKKAEIKPTHSYFQKMIDLFTLMNPVCPERETFVQNALRWSMTGSTYKTGHPDFHRKLAQVYWQEKNYPLARQHYLYTKDGFGCASMLIELHQKHGYSNEIDFFITQTVLQYLCLQNAEAAEEAFTSFINQHPKIAKQPPFILPLLNFSFFLLKTIQFGKISMFTILCDQYFTSLSRDPCFLQYLEKIGQIFFDVQPSQIYSRRGLFSSFLQSFFNDINEEENSDDQQRINTKSIISAEVD</sequence>
<dbReference type="EnsemblMetazoa" id="XM_032601395">
    <property type="protein sequence ID" value="XP_032457286"/>
    <property type="gene ID" value="LOC100498673"/>
</dbReference>
<dbReference type="GO" id="GO:0071818">
    <property type="term" value="C:BAT3 complex"/>
    <property type="evidence" value="ECO:0007669"/>
    <property type="project" value="TreeGrafter"/>
</dbReference>
<dbReference type="RefSeq" id="XP_032457288.1">
    <property type="nucleotide sequence ID" value="XM_032601397.1"/>
</dbReference>
<dbReference type="GO" id="GO:0045048">
    <property type="term" value="P:protein insertion into ER membrane"/>
    <property type="evidence" value="ECO:0007669"/>
    <property type="project" value="InterPro"/>
</dbReference>
<accession>A0A7M6W5X6</accession>
<keyword evidence="3" id="KW-0813">Transport</keyword>
<dbReference type="EnsemblMetazoa" id="NM_001190935">
    <property type="protein sequence ID" value="NP_001177864"/>
    <property type="gene ID" value="LOC100498673"/>
</dbReference>
<dbReference type="RefSeq" id="XP_032457287.1">
    <property type="nucleotide sequence ID" value="XM_032601396.1"/>
</dbReference>
<dbReference type="Proteomes" id="UP000002358">
    <property type="component" value="Unassembled WGS sequence"/>
</dbReference>
<dbReference type="KEGG" id="nvi:100498673"/>
<dbReference type="Pfam" id="PF04190">
    <property type="entry name" value="GET4"/>
    <property type="match status" value="1"/>
</dbReference>
<dbReference type="RefSeq" id="XP_032457286.1">
    <property type="nucleotide sequence ID" value="XM_032601395.1"/>
</dbReference>
<dbReference type="SMR" id="A0A7M6W5X6"/>
<evidence type="ECO:0008006" key="7">
    <source>
        <dbReference type="Google" id="ProtNLM"/>
    </source>
</evidence>
<keyword evidence="4" id="KW-0963">Cytoplasm</keyword>
<evidence type="ECO:0000256" key="1">
    <source>
        <dbReference type="ARBA" id="ARBA00004514"/>
    </source>
</evidence>
<dbReference type="EnsemblMetazoa" id="XM_031921444">
    <property type="protein sequence ID" value="XP_031777304"/>
    <property type="gene ID" value="LOC100498673"/>
</dbReference>
<dbReference type="InterPro" id="IPR007317">
    <property type="entry name" value="GET4"/>
</dbReference>
<dbReference type="RefSeq" id="NP_001177864.1">
    <property type="nucleotide sequence ID" value="NM_001190935.1"/>
</dbReference>
<proteinExistence type="inferred from homology"/>
<dbReference type="FunFam" id="1.25.40.10:FF:000060">
    <property type="entry name" value="Golgi to ER traffic protein 4 homolog"/>
    <property type="match status" value="1"/>
</dbReference>
<keyword evidence="6" id="KW-1185">Reference proteome</keyword>
<dbReference type="EnsemblMetazoa" id="XM_032601396">
    <property type="protein sequence ID" value="XP_032457287"/>
    <property type="gene ID" value="LOC100498673"/>
</dbReference>
<protein>
    <recommendedName>
        <fullName evidence="7">Golgi to ER traffic protein 4 homolog</fullName>
    </recommendedName>
</protein>
<comment type="subcellular location">
    <subcellularLocation>
        <location evidence="1">Cytoplasm</location>
        <location evidence="1">Cytosol</location>
    </subcellularLocation>
</comment>
<reference evidence="5" key="1">
    <citation type="submission" date="2021-01" db="UniProtKB">
        <authorList>
            <consortium name="EnsemblMetazoa"/>
        </authorList>
    </citation>
    <scope>IDENTIFICATION</scope>
</reference>
<comment type="similarity">
    <text evidence="2">Belongs to the GET4 family.</text>
</comment>
<dbReference type="GeneID" id="100498673"/>
<dbReference type="PANTHER" id="PTHR12875:SF0">
    <property type="entry name" value="GOLGI TO ER TRAFFIC PROTEIN 4 HOMOLOG"/>
    <property type="match status" value="1"/>
</dbReference>
<dbReference type="Gene3D" id="1.25.40.10">
    <property type="entry name" value="Tetratricopeptide repeat domain"/>
    <property type="match status" value="1"/>
</dbReference>
<evidence type="ECO:0000313" key="6">
    <source>
        <dbReference type="Proteomes" id="UP000002358"/>
    </source>
</evidence>
<organism evidence="5 6">
    <name type="scientific">Nasonia vitripennis</name>
    <name type="common">Parasitic wasp</name>
    <dbReference type="NCBI Taxonomy" id="7425"/>
    <lineage>
        <taxon>Eukaryota</taxon>
        <taxon>Metazoa</taxon>
        <taxon>Ecdysozoa</taxon>
        <taxon>Arthropoda</taxon>
        <taxon>Hexapoda</taxon>
        <taxon>Insecta</taxon>
        <taxon>Pterygota</taxon>
        <taxon>Neoptera</taxon>
        <taxon>Endopterygota</taxon>
        <taxon>Hymenoptera</taxon>
        <taxon>Apocrita</taxon>
        <taxon>Proctotrupomorpha</taxon>
        <taxon>Chalcidoidea</taxon>
        <taxon>Pteromalidae</taxon>
        <taxon>Pteromalinae</taxon>
        <taxon>Nasonia</taxon>
    </lineage>
</organism>
<dbReference type="InParanoid" id="A0A7M6W5X6"/>
<dbReference type="RefSeq" id="XP_031777304.1">
    <property type="nucleotide sequence ID" value="XM_031921444.2"/>
</dbReference>
<dbReference type="PANTHER" id="PTHR12875">
    <property type="entry name" value="GOLGI TO ER TRAFFIC PROTEIN 4 HOMOLOG"/>
    <property type="match status" value="1"/>
</dbReference>
<evidence type="ECO:0000256" key="3">
    <source>
        <dbReference type="ARBA" id="ARBA00022448"/>
    </source>
</evidence>
<evidence type="ECO:0000256" key="2">
    <source>
        <dbReference type="ARBA" id="ARBA00005351"/>
    </source>
</evidence>
<dbReference type="EnsemblMetazoa" id="XM_032601397">
    <property type="protein sequence ID" value="XP_032457288"/>
    <property type="gene ID" value="LOC100498673"/>
</dbReference>
<name>A0A7M6W5X6_NASVI</name>
<dbReference type="FunCoup" id="A0A7M6W5X6">
    <property type="interactions" value="1865"/>
</dbReference>
<evidence type="ECO:0000256" key="4">
    <source>
        <dbReference type="ARBA" id="ARBA00022490"/>
    </source>
</evidence>
<dbReference type="InterPro" id="IPR011990">
    <property type="entry name" value="TPR-like_helical_dom_sf"/>
</dbReference>
<dbReference type="OrthoDB" id="10252405at2759"/>
<evidence type="ECO:0000313" key="5">
    <source>
        <dbReference type="EnsemblMetazoa" id="NP_001177864"/>
    </source>
</evidence>